<proteinExistence type="predicted"/>
<dbReference type="Proteomes" id="UP000265520">
    <property type="component" value="Unassembled WGS sequence"/>
</dbReference>
<feature type="non-terminal residue" evidence="1">
    <location>
        <position position="55"/>
    </location>
</feature>
<sequence>MVDIVTSAVRWVIRLLCAHRRRINALGVEGYGIGLMFVGRKWFALTVVKKGIKVP</sequence>
<evidence type="ECO:0000313" key="2">
    <source>
        <dbReference type="Proteomes" id="UP000265520"/>
    </source>
</evidence>
<name>A0A392S4Y2_9FABA</name>
<evidence type="ECO:0000313" key="1">
    <source>
        <dbReference type="EMBL" id="MCI43070.1"/>
    </source>
</evidence>
<organism evidence="1 2">
    <name type="scientific">Trifolium medium</name>
    <dbReference type="NCBI Taxonomy" id="97028"/>
    <lineage>
        <taxon>Eukaryota</taxon>
        <taxon>Viridiplantae</taxon>
        <taxon>Streptophyta</taxon>
        <taxon>Embryophyta</taxon>
        <taxon>Tracheophyta</taxon>
        <taxon>Spermatophyta</taxon>
        <taxon>Magnoliopsida</taxon>
        <taxon>eudicotyledons</taxon>
        <taxon>Gunneridae</taxon>
        <taxon>Pentapetalae</taxon>
        <taxon>rosids</taxon>
        <taxon>fabids</taxon>
        <taxon>Fabales</taxon>
        <taxon>Fabaceae</taxon>
        <taxon>Papilionoideae</taxon>
        <taxon>50 kb inversion clade</taxon>
        <taxon>NPAAA clade</taxon>
        <taxon>Hologalegina</taxon>
        <taxon>IRL clade</taxon>
        <taxon>Trifolieae</taxon>
        <taxon>Trifolium</taxon>
    </lineage>
</organism>
<dbReference type="EMBL" id="LXQA010312616">
    <property type="protein sequence ID" value="MCI43070.1"/>
    <property type="molecule type" value="Genomic_DNA"/>
</dbReference>
<comment type="caution">
    <text evidence="1">The sequence shown here is derived from an EMBL/GenBank/DDBJ whole genome shotgun (WGS) entry which is preliminary data.</text>
</comment>
<keyword evidence="2" id="KW-1185">Reference proteome</keyword>
<accession>A0A392S4Y2</accession>
<dbReference type="AlphaFoldDB" id="A0A392S4Y2"/>
<protein>
    <submittedName>
        <fullName evidence="1">Uncharacterized protein</fullName>
    </submittedName>
</protein>
<reference evidence="1 2" key="1">
    <citation type="journal article" date="2018" name="Front. Plant Sci.">
        <title>Red Clover (Trifolium pratense) and Zigzag Clover (T. medium) - A Picture of Genomic Similarities and Differences.</title>
        <authorList>
            <person name="Dluhosova J."/>
            <person name="Istvanek J."/>
            <person name="Nedelnik J."/>
            <person name="Repkova J."/>
        </authorList>
    </citation>
    <scope>NUCLEOTIDE SEQUENCE [LARGE SCALE GENOMIC DNA]</scope>
    <source>
        <strain evidence="2">cv. 10/8</strain>
        <tissue evidence="1">Leaf</tissue>
    </source>
</reference>